<reference evidence="2" key="1">
    <citation type="journal article" date="2022" name="Mol. Ecol. Resour.">
        <title>The genomes of chicory, endive, great burdock and yacon provide insights into Asteraceae palaeo-polyploidization history and plant inulin production.</title>
        <authorList>
            <person name="Fan W."/>
            <person name="Wang S."/>
            <person name="Wang H."/>
            <person name="Wang A."/>
            <person name="Jiang F."/>
            <person name="Liu H."/>
            <person name="Zhao H."/>
            <person name="Xu D."/>
            <person name="Zhang Y."/>
        </authorList>
    </citation>
    <scope>NUCLEOTIDE SEQUENCE [LARGE SCALE GENOMIC DNA]</scope>
    <source>
        <strain evidence="2">cv. Yunnan</strain>
    </source>
</reference>
<gene>
    <name evidence="1" type="ORF">L1987_84287</name>
</gene>
<dbReference type="EMBL" id="CM042045">
    <property type="protein sequence ID" value="KAI3683772.1"/>
    <property type="molecule type" value="Genomic_DNA"/>
</dbReference>
<protein>
    <submittedName>
        <fullName evidence="1">Uncharacterized protein</fullName>
    </submittedName>
</protein>
<evidence type="ECO:0000313" key="1">
    <source>
        <dbReference type="EMBL" id="KAI3683772.1"/>
    </source>
</evidence>
<organism evidence="1 2">
    <name type="scientific">Smallanthus sonchifolius</name>
    <dbReference type="NCBI Taxonomy" id="185202"/>
    <lineage>
        <taxon>Eukaryota</taxon>
        <taxon>Viridiplantae</taxon>
        <taxon>Streptophyta</taxon>
        <taxon>Embryophyta</taxon>
        <taxon>Tracheophyta</taxon>
        <taxon>Spermatophyta</taxon>
        <taxon>Magnoliopsida</taxon>
        <taxon>eudicotyledons</taxon>
        <taxon>Gunneridae</taxon>
        <taxon>Pentapetalae</taxon>
        <taxon>asterids</taxon>
        <taxon>campanulids</taxon>
        <taxon>Asterales</taxon>
        <taxon>Asteraceae</taxon>
        <taxon>Asteroideae</taxon>
        <taxon>Heliantheae alliance</taxon>
        <taxon>Millerieae</taxon>
        <taxon>Smallanthus</taxon>
    </lineage>
</organism>
<name>A0ACB8YE72_9ASTR</name>
<dbReference type="Proteomes" id="UP001056120">
    <property type="component" value="Linkage Group LG28"/>
</dbReference>
<evidence type="ECO:0000313" key="2">
    <source>
        <dbReference type="Proteomes" id="UP001056120"/>
    </source>
</evidence>
<accession>A0ACB8YE72</accession>
<sequence>MFFTDVLGATQGHLFGPALPVVAKTGDQVTAEAAATDLLKRKNGLRTTKGGQRVLVTLGAQAVAVALRHAIHHLLQNRSPSPNEDRASPSPDRVNSEYSMSPQRAKSQSPAEANGHSRSPSPVYEQQSPADHDGGAAQGSPVVEGSPADGDEEN</sequence>
<keyword evidence="2" id="KW-1185">Reference proteome</keyword>
<comment type="caution">
    <text evidence="1">The sequence shown here is derived from an EMBL/GenBank/DDBJ whole genome shotgun (WGS) entry which is preliminary data.</text>
</comment>
<reference evidence="1 2" key="2">
    <citation type="journal article" date="2022" name="Mol. Ecol. Resour.">
        <title>The genomes of chicory, endive, great burdock and yacon provide insights into Asteraceae paleo-polyploidization history and plant inulin production.</title>
        <authorList>
            <person name="Fan W."/>
            <person name="Wang S."/>
            <person name="Wang H."/>
            <person name="Wang A."/>
            <person name="Jiang F."/>
            <person name="Liu H."/>
            <person name="Zhao H."/>
            <person name="Xu D."/>
            <person name="Zhang Y."/>
        </authorList>
    </citation>
    <scope>NUCLEOTIDE SEQUENCE [LARGE SCALE GENOMIC DNA]</scope>
    <source>
        <strain evidence="2">cv. Yunnan</strain>
        <tissue evidence="1">Leaves</tissue>
    </source>
</reference>
<proteinExistence type="predicted"/>